<dbReference type="AlphaFoldDB" id="A0A382L077"/>
<dbReference type="InterPro" id="IPR036856">
    <property type="entry name" value="Ald_Oxase/Xan_DH_a/b_sf"/>
</dbReference>
<evidence type="ECO:0000259" key="4">
    <source>
        <dbReference type="SMART" id="SM01008"/>
    </source>
</evidence>
<dbReference type="EMBL" id="UINC01083957">
    <property type="protein sequence ID" value="SVC30156.1"/>
    <property type="molecule type" value="Genomic_DNA"/>
</dbReference>
<name>A0A382L077_9ZZZZ</name>
<evidence type="ECO:0000256" key="1">
    <source>
        <dbReference type="ARBA" id="ARBA00022505"/>
    </source>
</evidence>
<dbReference type="Gene3D" id="3.90.1170.50">
    <property type="entry name" value="Aldehyde oxidase/xanthine dehydrogenase, a/b hammerhead"/>
    <property type="match status" value="1"/>
</dbReference>
<feature type="domain" description="Aldehyde oxidase/xanthine dehydrogenase a/b hammerhead" evidence="4">
    <location>
        <begin position="33"/>
        <end position="147"/>
    </location>
</feature>
<feature type="compositionally biased region" description="Basic and acidic residues" evidence="3">
    <location>
        <begin position="165"/>
        <end position="180"/>
    </location>
</feature>
<dbReference type="PANTHER" id="PTHR11908">
    <property type="entry name" value="XANTHINE DEHYDROGENASE"/>
    <property type="match status" value="1"/>
</dbReference>
<feature type="region of interest" description="Disordered" evidence="3">
    <location>
        <begin position="165"/>
        <end position="190"/>
    </location>
</feature>
<dbReference type="PANTHER" id="PTHR11908:SF132">
    <property type="entry name" value="ALDEHYDE OXIDASE 1-RELATED"/>
    <property type="match status" value="1"/>
</dbReference>
<dbReference type="GO" id="GO:0005506">
    <property type="term" value="F:iron ion binding"/>
    <property type="evidence" value="ECO:0007669"/>
    <property type="project" value="InterPro"/>
</dbReference>
<dbReference type="InterPro" id="IPR000674">
    <property type="entry name" value="Ald_Oxase/Xan_DH_a/b"/>
</dbReference>
<organism evidence="5">
    <name type="scientific">marine metagenome</name>
    <dbReference type="NCBI Taxonomy" id="408172"/>
    <lineage>
        <taxon>unclassified sequences</taxon>
        <taxon>metagenomes</taxon>
        <taxon>ecological metagenomes</taxon>
    </lineage>
</organism>
<gene>
    <name evidence="5" type="ORF">METZ01_LOCUS283010</name>
</gene>
<evidence type="ECO:0000256" key="3">
    <source>
        <dbReference type="SAM" id="MobiDB-lite"/>
    </source>
</evidence>
<evidence type="ECO:0000313" key="5">
    <source>
        <dbReference type="EMBL" id="SVC30156.1"/>
    </source>
</evidence>
<dbReference type="SUPFAM" id="SSF54665">
    <property type="entry name" value="CO dehydrogenase molybdoprotein N-domain-like"/>
    <property type="match status" value="1"/>
</dbReference>
<accession>A0A382L077</accession>
<dbReference type="Pfam" id="PF01315">
    <property type="entry name" value="Ald_Xan_dh_C"/>
    <property type="match status" value="1"/>
</dbReference>
<dbReference type="GO" id="GO:0016491">
    <property type="term" value="F:oxidoreductase activity"/>
    <property type="evidence" value="ECO:0007669"/>
    <property type="project" value="UniProtKB-KW"/>
</dbReference>
<feature type="non-terminal residue" evidence="5">
    <location>
        <position position="219"/>
    </location>
</feature>
<protein>
    <recommendedName>
        <fullName evidence="4">Aldehyde oxidase/xanthine dehydrogenase a/b hammerhead domain-containing protein</fullName>
    </recommendedName>
</protein>
<reference evidence="5" key="1">
    <citation type="submission" date="2018-05" db="EMBL/GenBank/DDBJ databases">
        <authorList>
            <person name="Lanie J.A."/>
            <person name="Ng W.-L."/>
            <person name="Kazmierczak K.M."/>
            <person name="Andrzejewski T.M."/>
            <person name="Davidsen T.M."/>
            <person name="Wayne K.J."/>
            <person name="Tettelin H."/>
            <person name="Glass J.I."/>
            <person name="Rusch D."/>
            <person name="Podicherti R."/>
            <person name="Tsui H.-C.T."/>
            <person name="Winkler M.E."/>
        </authorList>
    </citation>
    <scope>NUCLEOTIDE SEQUENCE</scope>
</reference>
<dbReference type="SMART" id="SM01008">
    <property type="entry name" value="Ald_Xan_dh_C"/>
    <property type="match status" value="1"/>
</dbReference>
<evidence type="ECO:0000256" key="2">
    <source>
        <dbReference type="ARBA" id="ARBA00023002"/>
    </source>
</evidence>
<dbReference type="InterPro" id="IPR016208">
    <property type="entry name" value="Ald_Oxase/xanthine_DH-like"/>
</dbReference>
<sequence>MSTTPAYPEFTSDGKYKVIGTRPIRHDGEDKVTGRAVYGADVRPADLLYGRMLRSPHAHALIKRIDTSKAMQLDGVRAVATADDLAETVAKLSDIGEGVDIRKIAANSLASGKVLYKGHAVAAVAAISPSIAEEALELIEVDYELLPPVIDVLLAMKDDAPLLDENRTTRELGEKTDKKSNIASHNQQDMGDVAAGFTEADEVVEREFRTATIHQGYIE</sequence>
<dbReference type="SUPFAM" id="SSF56003">
    <property type="entry name" value="Molybdenum cofactor-binding domain"/>
    <property type="match status" value="1"/>
</dbReference>
<dbReference type="InterPro" id="IPR037165">
    <property type="entry name" value="AldOxase/xan_DH_Mopterin-bd_sf"/>
</dbReference>
<keyword evidence="1" id="KW-0500">Molybdenum</keyword>
<proteinExistence type="predicted"/>
<keyword evidence="2" id="KW-0560">Oxidoreductase</keyword>
<dbReference type="Gene3D" id="3.30.365.10">
    <property type="entry name" value="Aldehyde oxidase/xanthine dehydrogenase, molybdopterin binding domain"/>
    <property type="match status" value="1"/>
</dbReference>